<evidence type="ECO:0000313" key="2">
    <source>
        <dbReference type="Proteomes" id="UP000824238"/>
    </source>
</evidence>
<comment type="caution">
    <text evidence="1">The sequence shown here is derived from an EMBL/GenBank/DDBJ whole genome shotgun (WGS) entry which is preliminary data.</text>
</comment>
<reference evidence="1" key="2">
    <citation type="journal article" date="2021" name="PeerJ">
        <title>Extensive microbial diversity within the chicken gut microbiome revealed by metagenomics and culture.</title>
        <authorList>
            <person name="Gilroy R."/>
            <person name="Ravi A."/>
            <person name="Getino M."/>
            <person name="Pursley I."/>
            <person name="Horton D.L."/>
            <person name="Alikhan N.F."/>
            <person name="Baker D."/>
            <person name="Gharbi K."/>
            <person name="Hall N."/>
            <person name="Watson M."/>
            <person name="Adriaenssens E.M."/>
            <person name="Foster-Nyarko E."/>
            <person name="Jarju S."/>
            <person name="Secka A."/>
            <person name="Antonio M."/>
            <person name="Oren A."/>
            <person name="Chaudhuri R.R."/>
            <person name="La Ragione R."/>
            <person name="Hildebrand F."/>
            <person name="Pallen M.J."/>
        </authorList>
    </citation>
    <scope>NUCLEOTIDE SEQUENCE</scope>
    <source>
        <strain evidence="1">ChiGjej3B3-7149</strain>
    </source>
</reference>
<dbReference type="EMBL" id="DVHH01000239">
    <property type="protein sequence ID" value="HIR55896.1"/>
    <property type="molecule type" value="Genomic_DNA"/>
</dbReference>
<protein>
    <submittedName>
        <fullName evidence="1">Uncharacterized protein</fullName>
    </submittedName>
</protein>
<accession>A0A9D1IZT3</accession>
<organism evidence="1 2">
    <name type="scientific">Candidatus Scatomorpha intestinigallinarum</name>
    <dbReference type="NCBI Taxonomy" id="2840923"/>
    <lineage>
        <taxon>Bacteria</taxon>
        <taxon>Bacillati</taxon>
        <taxon>Bacillota</taxon>
        <taxon>Clostridia</taxon>
        <taxon>Eubacteriales</taxon>
        <taxon>Candidatus Scatomorpha</taxon>
    </lineage>
</organism>
<evidence type="ECO:0000313" key="1">
    <source>
        <dbReference type="EMBL" id="HIR55896.1"/>
    </source>
</evidence>
<proteinExistence type="predicted"/>
<name>A0A9D1IZT3_9FIRM</name>
<sequence>MKKPKPGLYAGILTLLVFAVCLTVPALMLRGRTQEPAAQEESPSPTEVLSLAERVQLYTLYDEGQLSRRALDAEEIDGDILVAAIRRANAVENVLVADHGAQRSLSSTGTNFYTVSEGGKTIRVLEYYREWTGDWSNWFWIKLDIDTLDVFYCYYSASCERNLADYNADDYYNASALLGSFASALDYDGFQKIPEGIEDNVPFEVRLTNSAAGEERSYECRMHTYSDSASLLVDREFTLTG</sequence>
<reference evidence="1" key="1">
    <citation type="submission" date="2020-10" db="EMBL/GenBank/DDBJ databases">
        <authorList>
            <person name="Gilroy R."/>
        </authorList>
    </citation>
    <scope>NUCLEOTIDE SEQUENCE</scope>
    <source>
        <strain evidence="1">ChiGjej3B3-7149</strain>
    </source>
</reference>
<dbReference type="AlphaFoldDB" id="A0A9D1IZT3"/>
<gene>
    <name evidence="1" type="ORF">IAD36_09915</name>
</gene>
<dbReference type="Proteomes" id="UP000824238">
    <property type="component" value="Unassembled WGS sequence"/>
</dbReference>